<comment type="similarity">
    <text evidence="2">Belongs to the dynein heavy chain family.</text>
</comment>
<dbReference type="Gene3D" id="1.20.140.100">
    <property type="entry name" value="Dynein heavy chain, N-terminal domain 2"/>
    <property type="match status" value="1"/>
</dbReference>
<keyword evidence="10" id="KW-0969">Cilium</keyword>
<dbReference type="FunFam" id="1.10.8.1220:FF:000001">
    <property type="entry name" value="Dynein axonemal heavy chain 5"/>
    <property type="match status" value="1"/>
</dbReference>
<dbReference type="InterPro" id="IPR042228">
    <property type="entry name" value="Dynein_linker_3"/>
</dbReference>
<evidence type="ECO:0000256" key="8">
    <source>
        <dbReference type="ARBA" id="ARBA00023017"/>
    </source>
</evidence>
<dbReference type="Pfam" id="PF08393">
    <property type="entry name" value="DHC_N2"/>
    <property type="match status" value="1"/>
</dbReference>
<dbReference type="InterPro" id="IPR004273">
    <property type="entry name" value="Dynein_heavy_D6_P-loop"/>
</dbReference>
<dbReference type="GO" id="GO:0008569">
    <property type="term" value="F:minus-end-directed microtubule motor activity"/>
    <property type="evidence" value="ECO:0007669"/>
    <property type="project" value="InterPro"/>
</dbReference>
<dbReference type="InterPro" id="IPR041589">
    <property type="entry name" value="DNAH3_AAA_lid_1"/>
</dbReference>
<feature type="domain" description="AAA+ ATPase" evidence="15">
    <location>
        <begin position="2233"/>
        <end position="2387"/>
    </location>
</feature>
<dbReference type="InterPro" id="IPR024743">
    <property type="entry name" value="Dynein_HC_stalk"/>
</dbReference>
<gene>
    <name evidence="16" type="primary">putative Dynein heavy chain 8</name>
    <name evidence="16" type="ORF">CLUMA_CG000977</name>
</gene>
<dbReference type="Proteomes" id="UP000183832">
    <property type="component" value="Unassembled WGS sequence"/>
</dbReference>
<dbReference type="InterPro" id="IPR042219">
    <property type="entry name" value="AAA_lid_11_sf"/>
</dbReference>
<dbReference type="InterPro" id="IPR035699">
    <property type="entry name" value="AAA_6"/>
</dbReference>
<dbReference type="OrthoDB" id="424310at2759"/>
<dbReference type="FunFam" id="1.20.920.20:FF:000001">
    <property type="entry name" value="dynein heavy chain 2, axonemal"/>
    <property type="match status" value="1"/>
</dbReference>
<dbReference type="InterPro" id="IPR003593">
    <property type="entry name" value="AAA+_ATPase"/>
</dbReference>
<accession>A0A1J1HLR1</accession>
<dbReference type="InterPro" id="IPR035706">
    <property type="entry name" value="AAA_9"/>
</dbReference>
<comment type="subcellular location">
    <subcellularLocation>
        <location evidence="1">Cytoplasm</location>
        <location evidence="1">Cytoskeleton</location>
        <location evidence="1">Cilium axoneme</location>
    </subcellularLocation>
</comment>
<dbReference type="Gene3D" id="1.10.8.1220">
    <property type="match status" value="1"/>
</dbReference>
<name>A0A1J1HLR1_9DIPT</name>
<keyword evidence="3" id="KW-0963">Cytoplasm</keyword>
<keyword evidence="12" id="KW-0206">Cytoskeleton</keyword>
<dbReference type="Gene3D" id="6.10.140.1060">
    <property type="match status" value="1"/>
</dbReference>
<dbReference type="Gene3D" id="1.20.58.1120">
    <property type="match status" value="1"/>
</dbReference>
<protein>
    <submittedName>
        <fullName evidence="16">CLUMA_CG000977, isoform A</fullName>
    </submittedName>
</protein>
<proteinExistence type="inferred from homology"/>
<evidence type="ECO:0000256" key="5">
    <source>
        <dbReference type="ARBA" id="ARBA00022737"/>
    </source>
</evidence>
<dbReference type="InterPro" id="IPR041228">
    <property type="entry name" value="Dynein_C"/>
</dbReference>
<dbReference type="Pfam" id="PF17857">
    <property type="entry name" value="AAA_lid_1"/>
    <property type="match status" value="1"/>
</dbReference>
<dbReference type="GO" id="GO:0051959">
    <property type="term" value="F:dynein light intermediate chain binding"/>
    <property type="evidence" value="ECO:0007669"/>
    <property type="project" value="InterPro"/>
</dbReference>
<evidence type="ECO:0000256" key="6">
    <source>
        <dbReference type="ARBA" id="ARBA00022741"/>
    </source>
</evidence>
<keyword evidence="17" id="KW-1185">Reference proteome</keyword>
<dbReference type="Gene3D" id="3.40.50.300">
    <property type="entry name" value="P-loop containing nucleotide triphosphate hydrolases"/>
    <property type="match status" value="5"/>
</dbReference>
<evidence type="ECO:0000256" key="12">
    <source>
        <dbReference type="ARBA" id="ARBA00023212"/>
    </source>
</evidence>
<dbReference type="InterPro" id="IPR043157">
    <property type="entry name" value="Dynein_AAA1S"/>
</dbReference>
<dbReference type="InterPro" id="IPR026983">
    <property type="entry name" value="DHC"/>
</dbReference>
<dbReference type="FunFam" id="3.40.50.300:FF:000049">
    <property type="entry name" value="Dynein, axonemal, heavy chain 5"/>
    <property type="match status" value="1"/>
</dbReference>
<dbReference type="Pfam" id="PF18199">
    <property type="entry name" value="Dynein_C"/>
    <property type="match status" value="2"/>
</dbReference>
<keyword evidence="4" id="KW-0493">Microtubule</keyword>
<dbReference type="Gene3D" id="1.20.920.20">
    <property type="match status" value="1"/>
</dbReference>
<evidence type="ECO:0000256" key="4">
    <source>
        <dbReference type="ARBA" id="ARBA00022701"/>
    </source>
</evidence>
<dbReference type="Pfam" id="PF03028">
    <property type="entry name" value="Dynein_heavy"/>
    <property type="match status" value="1"/>
</dbReference>
<dbReference type="FunFam" id="3.40.50.300:FF:002141">
    <property type="entry name" value="Dynein heavy chain"/>
    <property type="match status" value="1"/>
</dbReference>
<dbReference type="Pfam" id="PF12777">
    <property type="entry name" value="MT"/>
    <property type="match status" value="1"/>
</dbReference>
<dbReference type="InterPro" id="IPR041466">
    <property type="entry name" value="Dynein_AAA5_ext"/>
</dbReference>
<dbReference type="InterPro" id="IPR013602">
    <property type="entry name" value="Dynein_heavy_linker"/>
</dbReference>
<evidence type="ECO:0000256" key="14">
    <source>
        <dbReference type="SAM" id="Coils"/>
    </source>
</evidence>
<dbReference type="GO" id="GO:0007018">
    <property type="term" value="P:microtubule-based movement"/>
    <property type="evidence" value="ECO:0007669"/>
    <property type="project" value="InterPro"/>
</dbReference>
<dbReference type="Gene3D" id="1.10.287.2620">
    <property type="match status" value="1"/>
</dbReference>
<evidence type="ECO:0000313" key="17">
    <source>
        <dbReference type="Proteomes" id="UP000183832"/>
    </source>
</evidence>
<dbReference type="GO" id="GO:0005524">
    <property type="term" value="F:ATP binding"/>
    <property type="evidence" value="ECO:0007669"/>
    <property type="project" value="UniProtKB-KW"/>
</dbReference>
<sequence>MDTNKYHPDDPDRHLRRLSAIIGISTRVQALAMKKRKSVRIETREEKNEKIMKAAKLDRTGRNIRIGVNERFVIENVSHVLGIQDDDTLNFAIDSLENTTVLCNFFEIHGSRMILFQFQSHDPPSMTSGRYDPKLKDKVDVVLFSTGNGVEIIGPCVVAYRLQNLTTIEAKSVAEDIFFTLIPEGENVIASIAQIIYLFENENILKQTTNGFPGTKNDIVSCSIDLKVNNDLFKGFLLASHQIEETSKRRDKVAEVEKEFCHWMKQVECVVVQGGQLTKDTTESGPNKELELWRNMLTKFNKAVEFTDSKPFKNYLKCLKISRSKLIEPWKQIEDTLIILLNEAKDNVRFMTSIETFWDPLYRCPPLEIADCLSQLLQAIRSVYKNSNFYYSDVRITGLLSKVVNQLIIASQKYLTNNYKNSVWEQNMNEFVKKIEECKKMKEAFRLNYTKMLNEMKEDGERTFFCSDKYLFERFDSFETRLRKICEIMEICLQYQVLDRIRIGGMEPFSEKIKSAFNAISQKPFDPLAHRVKEFDDDYQTFQEKICSVEKEMQVFVKNYVKDIELAEMRILTLARFDRLNLDCLRLDRRYLDVAEMLEVEFEELKDTYNEKRGDPPIPRNIPEVIGRIMWIRMLRQKMEVPLNALKARECVLTHKRAQPCVKFYNFLTGIFLQYELTEHKAWFIYAEKVRKQLEMPVIRKDKKTNHYEVNLDRTVIQVIKETESMLKLGLEVPETANTLAYCKEIIIEAHATAIDLIQRNNKLRRTIYPQFVPLMRIQLIKLERVFTPMISTVTWLNVNLDEYFKNISEVLTPIENFLKEVSDINDQIDRTLESIKKSILVTLPEKAVDPEELLDMNVEYRSEIERKIEMKSQAAEKAAVDLINKFVSKSKIPLYERSGKYQLPLEEINETNWRVEELKPIDVYDWLSFEKLYKSIGFATPEENEILCFKDYDGLNYDVTLLHIDCVELFAYYNHKIISALARTTRLSMELFKKRSNITGQIYSLLCSSNREEALLKAEIHLKVPSFVLVPSLSEIQKYYDGTLSNIVGTHYAVTRWGQHAKTEERKKRNPLLEEKRYDTHFFITILNHKEVSRYKMSFENGVMQLESKINSILDDLYQNYKFLWDDKRESIIEAFVMGNPLTADIRDKLLHYDKITEEIKNLSKVICVRAIRINCEKMINALVEESAAWKLILGSKLSNFYRSILSEMVQFIQVQQKVLARPLADLDDCQIAMNCLKEIRENFFRIDDSLALMEDTYAMFAAFHINISPEDTERVDGLRYMFNTMMKTADAVNKEVMRLQIPLQNELEAGVEQFTKDLKTFDEDFVQRGPMVQGIPAKEASDRVLLFETRLQELTRRNEIHANGEKLFGLPVNEYPVLQKRKKDINFLNRLYKLYLDVMRSIDNYSETQFKEIDMIKITQEIQDFVNRCRKLPRGMKDWPAFIDLKQKIDDFNDSCPLIDLMAREGMKERHWQMLENIMKFKFDIHSPIFTLGVVLSAPLLEFKDDIEDVCVGAIKEQEIETKFQSVIREWKDVDLPLAPFKNRGDLLIKAGDVQDIITKLEDSLMTMGSLASNRFNGPFKKEIMLMLQRLSSTSDILERWLQVQFLWMYLEVVFVSGDIARQLPLEAKRFSAIDKEWVRIMYKARNNPNVVDLCTGDDVVDKTLKYLLEQLEVSQKSLTGYLETKRLVFPRFFFVSDPVLLEILGQASDPRSIQPHLPSIFDGVDHVEFQEGRNDMIVGMCSDNGERVPLLSPVKCSGNVEIWIGRLLEMVQDTVRMILADIGLQMGNDKFNYKDKLESLCGQGQLICIQLLWTKDAEYALSFCKIDRKILQKTLLGFQDMLDFFLDLTVKNLTKLERVTVETLVTIHVHQKDIFDELVRLKIKSVDDFEWQKQARFYFDLNQEETIVKITDIDFVYQNEYLGVKERLVITPLTDRCYITWAQAIGMHMGGAPAGPAGTGKTETTKDMGRALGKLVVVFNCSDQMDFRGLGRIYKGLAQSGSWGCFDEFNRIELPVLSVAAQQIYIVLNAKREKKKVFIFSDGDKVKLNPEFGIFITMNPGYAGRQELPENLKIQFRTVAMMVPDRQIIMRVKLASCGFRDNLKLSAKFFTLYKLCEEQLSKQVHYDFGLRNILSCLRTLGAVKRAATGKFQEEDILMQVLRDMNLSKLVDEDEPLFLSLISDLFPGLKLRTASHKELQDAISEAVQNLSLINETAWNLKIVQLYETSLVRHGLMVLGPTGAGKTNCMNALYQSLTIMGLPHREIRMNPKAITAPQMFGRLDVTTNDWTDGIFSVLWRRTLKFKTDFVWLVLDGPVDAVWIENLNSVLDDNKTLTLANGDRILMSPNCKLVFEPDAIDNASPATVSRMGMVFMSSSVMPWNAILEGWLLKLTNDDAKSFRKFFNKIYGDVNLFVQTKLEAKMKILEAIYIRQICDILTGLLPEDSKLSDYHLERLFLFALMWSLGAALEFEDRDKMENFVLNHPSKMKWPKLEVGKWEHWNSQIEEFIYPSDSIPDYSSILVPNVDNIRTAFLIETIAKQHKSVMLIGEQGTAKTAIIKGFMSKYDPEYHLTKSFNFSSATTPNMFQRIIESYVEKRVGLTYGPPQHRRMTIFIDDINMPLVNEWGDQVTNEIVRQLMEYSGFYSLERPGDFCTIQDIQLLAAMIHPGGGRNDIPMRLKRQLCIFNCTLPSNKSMDKIFGVIGNGYFCGTRFNKKIVEFVSLLIPLTRKVWQQTKIQMLPTPAKFHYIFNLRDLSRIWGGMLKIEREQCQDVKSILKLWQHECTRTIADRFTNVDDREWFKKTMTKIVKSEIPEYYEDYPKDEVYFVDFLRDAPDVDPDHLEEDADDSSGQYYLYEEIPSFEEVRQKILNFMETYNVEVRGGKLNLVFFQDALIHLMIISRIIRTQRGNALLVGVGGSGKQSLTRLASFIAGYRIHQITITRSYNITNFADEFKYLYRVAGLEGQGISFIFTDNDIKDESFLEYLNNVLSSGEIANLFAKDEIDEITSELIPIMKKVDPKRIPTQDNLYDFFISRARSNLHVVLCFSPVGEKFRNRSLKFPGLISGCVIDWFQKWPMDALVEVSHFFLADYNIECSPSVKEELIKMMAYVQDNVSDVCVDYFERFRRQTFVTPKSFLSFLEGYKKIYTENLVTIVDQSQKMTNGLEKLREAAESIDILKVQFQVKVNEITKAEVSAQKVIETVEVTRETAEEAKKEVAVKQIAQAALVEKIITAQKITEKELEKTMPQLLMAEAALKTVKSQDIATVRRLGKPPHLITVIMDVVMVLFCKRLDSIKIDPEKYFLQTSWEQAVKMMADTNFLKKIIEFKRDTIDAECIDLMEPYFNFPNYSEEAAKLACGNVAGLLKWTKAMAEFYLVNKDVLPLKAELAVKQAQSEKATEELQKLEESLAMKEKELESAEEELETANKGLQNVKNEAALLQSKLDAAHAMITGLVDERERWTHQIEQFSDEIGALVGDVLILTGFLSYTGPFNQEFRASMQLNWQRELGSRRIPYTTGLDVVTRLADTSMIGEWNLQGLPNDELSIQNGIIVTQGPRYPLLIDPQAQGKFWIKQKDKENGLIVTSLVNKYFRNHLEDAVSQGLPLLIEDVGEELDPCLDNILEKNYVKMGNSYKVKIGDKEVDTHPDFRLYVTTKLPNPMYTPEITARTMIIDFTVTIKGLEDQLLGRVILSERNDIETERMQLETDVTMNKKLSKELENNLLYKLSTTQGSLLDDLSVMEVLNTSKAKAIEIREKLESAEVAKVMINQAREQFRSVATRGSVLYFSIVKMTLVNNMYQTSLVQFLERFDYSLRNSVKTPMTIKRIKNITEFLTYDIFKYKSRGLYETDKLLFVLLIALDIDLERGFITFEEFQNFIKGGAALDINTCPPKSGKWISDSTWLNIVQLSNLAQFKKIINQIKTNEKEWKQWYDKAAPEEEEFPSGYDRLDDFRKLLIIRSFCIDRALSQCTKYISLSLGARFADPVLLNYESMLEESQVYTPIVCFLSMGSDPTPSIESLAKKNQMKVDAISMGQGQEVHARKLIKESLDKGYWVLLQNCHLGLEYMDEVTLQLLELKLSGEGYNENFRLWITTEVHPKFPVSMLQMSVKYTNEPPSGVRAGLKRTYSSMSDDMLDHSDSKFYMPLIYSISFFHTIVQERRKFGALGWNIPYEFNTSDWLASCYFIQNHLDYLQTNQSISWKTVNYMIGEVQYGGRVTDNFDKRLLNCFAKAYFSDEMFKDTFAYYSEKDKFSYKIVVQKTAEDYLDYFDTMPSTDPPNVYGLHPNADITYQTNKTNQILDTIISVQPKESSGSGGETRESVVTRQVEEMLTRIPQPYDEFEVKKSLTKDITPMNIFLRQEIDRIQSIILLVKSTLSDLLLAIEGTIIMNDQCRDAFDNIYDARVPKVWLRGSWAASTLGFWFTELIQRNIQFSTWCFKGRPNAFWMTGMRLYECPVYKKINRTDLNYITTLYLPTAKPPDHWILRGVALLCDVK</sequence>
<dbReference type="GO" id="GO:0045505">
    <property type="term" value="F:dynein intermediate chain binding"/>
    <property type="evidence" value="ECO:0007669"/>
    <property type="project" value="InterPro"/>
</dbReference>
<evidence type="ECO:0000259" key="15">
    <source>
        <dbReference type="SMART" id="SM00382"/>
    </source>
</evidence>
<dbReference type="Pfam" id="PF08385">
    <property type="entry name" value="DHC_N1"/>
    <property type="match status" value="1"/>
</dbReference>
<evidence type="ECO:0000256" key="3">
    <source>
        <dbReference type="ARBA" id="ARBA00022490"/>
    </source>
</evidence>
<keyword evidence="5" id="KW-0677">Repeat</keyword>
<keyword evidence="11" id="KW-0505">Motor protein</keyword>
<dbReference type="Gene3D" id="1.10.8.710">
    <property type="match status" value="1"/>
</dbReference>
<evidence type="ECO:0000256" key="9">
    <source>
        <dbReference type="ARBA" id="ARBA00023054"/>
    </source>
</evidence>
<evidence type="ECO:0000256" key="10">
    <source>
        <dbReference type="ARBA" id="ARBA00023069"/>
    </source>
</evidence>
<keyword evidence="7" id="KW-0067">ATP-binding</keyword>
<dbReference type="FunFam" id="3.40.50.300:FF:001221">
    <property type="entry name" value="Axonemal dynein heavy chain 8"/>
    <property type="match status" value="1"/>
</dbReference>
<dbReference type="FunFam" id="3.40.50.300:FF:000320">
    <property type="entry name" value="Dynein, axonemal, heavy chain 5"/>
    <property type="match status" value="1"/>
</dbReference>
<dbReference type="Pfam" id="PF12781">
    <property type="entry name" value="AAA_9"/>
    <property type="match status" value="1"/>
</dbReference>
<evidence type="ECO:0000256" key="13">
    <source>
        <dbReference type="ARBA" id="ARBA00023273"/>
    </source>
</evidence>
<dbReference type="GO" id="GO:0097729">
    <property type="term" value="C:9+2 motile cilium"/>
    <property type="evidence" value="ECO:0007669"/>
    <property type="project" value="UniProtKB-ARBA"/>
</dbReference>
<dbReference type="FunFam" id="1.20.920.30:FF:000004">
    <property type="entry name" value="Dynein axonemal heavy chain 5"/>
    <property type="match status" value="1"/>
</dbReference>
<dbReference type="GO" id="GO:0005874">
    <property type="term" value="C:microtubule"/>
    <property type="evidence" value="ECO:0007669"/>
    <property type="project" value="UniProtKB-KW"/>
</dbReference>
<dbReference type="InterPro" id="IPR027417">
    <property type="entry name" value="P-loop_NTPase"/>
</dbReference>
<dbReference type="Gene3D" id="1.20.920.30">
    <property type="match status" value="1"/>
</dbReference>
<dbReference type="GO" id="GO:0005858">
    <property type="term" value="C:axonemal dynein complex"/>
    <property type="evidence" value="ECO:0007669"/>
    <property type="project" value="TreeGrafter"/>
</dbReference>
<dbReference type="Pfam" id="PF17852">
    <property type="entry name" value="Dynein_AAA_lid"/>
    <property type="match status" value="1"/>
</dbReference>
<dbReference type="InterPro" id="IPR024317">
    <property type="entry name" value="Dynein_heavy_chain_D4_dom"/>
</dbReference>
<dbReference type="InterPro" id="IPR041658">
    <property type="entry name" value="AAA_lid_11"/>
</dbReference>
<dbReference type="InterPro" id="IPR042222">
    <property type="entry name" value="Dynein_2_N"/>
</dbReference>
<dbReference type="Gene3D" id="3.20.180.20">
    <property type="entry name" value="Dynein heavy chain, N-terminal domain 2"/>
    <property type="match status" value="1"/>
</dbReference>
<dbReference type="Gene3D" id="3.10.490.20">
    <property type="match status" value="1"/>
</dbReference>
<evidence type="ECO:0000256" key="1">
    <source>
        <dbReference type="ARBA" id="ARBA00004430"/>
    </source>
</evidence>
<dbReference type="SUPFAM" id="SSF52540">
    <property type="entry name" value="P-loop containing nucleoside triphosphate hydrolases"/>
    <property type="match status" value="4"/>
</dbReference>
<keyword evidence="9 14" id="KW-0175">Coiled coil</keyword>
<dbReference type="FunFam" id="3.20.180.20:FF:000001">
    <property type="entry name" value="Dynein axonemal heavy chain 5"/>
    <property type="match status" value="1"/>
</dbReference>
<evidence type="ECO:0000313" key="16">
    <source>
        <dbReference type="EMBL" id="CRK87169.1"/>
    </source>
</evidence>
<keyword evidence="8" id="KW-0243">Dynein</keyword>
<dbReference type="Gene3D" id="1.20.1270.280">
    <property type="match status" value="1"/>
</dbReference>
<evidence type="ECO:0000256" key="7">
    <source>
        <dbReference type="ARBA" id="ARBA00022840"/>
    </source>
</evidence>
<evidence type="ECO:0000256" key="2">
    <source>
        <dbReference type="ARBA" id="ARBA00008887"/>
    </source>
</evidence>
<evidence type="ECO:0000256" key="11">
    <source>
        <dbReference type="ARBA" id="ARBA00023175"/>
    </source>
</evidence>
<dbReference type="InterPro" id="IPR043160">
    <property type="entry name" value="Dynein_C_barrel"/>
</dbReference>
<dbReference type="FunFam" id="1.10.8.720:FF:000004">
    <property type="entry name" value="Dynein heavy chain 5, axonemal"/>
    <property type="match status" value="1"/>
</dbReference>
<dbReference type="Gene3D" id="1.10.472.130">
    <property type="match status" value="1"/>
</dbReference>
<feature type="domain" description="AAA+ ATPase" evidence="15">
    <location>
        <begin position="2543"/>
        <end position="2683"/>
    </location>
</feature>
<dbReference type="Pfam" id="PF12774">
    <property type="entry name" value="AAA_6"/>
    <property type="match status" value="1"/>
</dbReference>
<keyword evidence="13" id="KW-0966">Cell projection</keyword>
<feature type="domain" description="AAA+ ATPase" evidence="15">
    <location>
        <begin position="1953"/>
        <end position="2097"/>
    </location>
</feature>
<feature type="coiled-coil region" evidence="14">
    <location>
        <begin position="3391"/>
        <end position="3453"/>
    </location>
</feature>
<keyword evidence="6" id="KW-0547">Nucleotide-binding</keyword>
<dbReference type="PANTHER" id="PTHR46532">
    <property type="entry name" value="MALE FERTILITY FACTOR KL5"/>
    <property type="match status" value="1"/>
</dbReference>
<reference evidence="16 17" key="1">
    <citation type="submission" date="2015-04" db="EMBL/GenBank/DDBJ databases">
        <authorList>
            <person name="Syromyatnikov M.Y."/>
            <person name="Popov V.N."/>
        </authorList>
    </citation>
    <scope>NUCLEOTIDE SEQUENCE [LARGE SCALE GENOMIC DNA]</scope>
</reference>
<dbReference type="FunFam" id="1.20.140.100:FF:000003">
    <property type="entry name" value="Dynein, axonemal, heavy chain 5"/>
    <property type="match status" value="1"/>
</dbReference>
<organism evidence="16 17">
    <name type="scientific">Clunio marinus</name>
    <dbReference type="NCBI Taxonomy" id="568069"/>
    <lineage>
        <taxon>Eukaryota</taxon>
        <taxon>Metazoa</taxon>
        <taxon>Ecdysozoa</taxon>
        <taxon>Arthropoda</taxon>
        <taxon>Hexapoda</taxon>
        <taxon>Insecta</taxon>
        <taxon>Pterygota</taxon>
        <taxon>Neoptera</taxon>
        <taxon>Endopterygota</taxon>
        <taxon>Diptera</taxon>
        <taxon>Nematocera</taxon>
        <taxon>Chironomoidea</taxon>
        <taxon>Chironomidae</taxon>
        <taxon>Clunio</taxon>
    </lineage>
</organism>
<dbReference type="EMBL" id="CVRI01000004">
    <property type="protein sequence ID" value="CRK87169.1"/>
    <property type="molecule type" value="Genomic_DNA"/>
</dbReference>
<dbReference type="PANTHER" id="PTHR46532:SF4">
    <property type="entry name" value="AAA+ ATPASE DOMAIN-CONTAINING PROTEIN"/>
    <property type="match status" value="1"/>
</dbReference>
<dbReference type="Pfam" id="PF18198">
    <property type="entry name" value="AAA_lid_11"/>
    <property type="match status" value="1"/>
</dbReference>
<dbReference type="Pfam" id="PF12780">
    <property type="entry name" value="AAA_8"/>
    <property type="match status" value="1"/>
</dbReference>
<dbReference type="SMART" id="SM00382">
    <property type="entry name" value="AAA"/>
    <property type="match status" value="3"/>
</dbReference>
<dbReference type="STRING" id="568069.A0A1J1HLR1"/>
<dbReference type="FunFam" id="1.20.1270.280:FF:000002">
    <property type="entry name" value="Dynein heavy chain 5, axonemal"/>
    <property type="match status" value="1"/>
</dbReference>
<dbReference type="InterPro" id="IPR013594">
    <property type="entry name" value="Dynein_heavy_tail"/>
</dbReference>
<dbReference type="FunFam" id="1.10.8.710:FF:000003">
    <property type="entry name" value="Dynein axonemal heavy chain 5"/>
    <property type="match status" value="1"/>
</dbReference>
<dbReference type="FunFam" id="3.40.50.300:FF:000044">
    <property type="entry name" value="Dynein heavy chain 5, axonemal"/>
    <property type="match status" value="1"/>
</dbReference>
<dbReference type="Pfam" id="PF12775">
    <property type="entry name" value="AAA_7"/>
    <property type="match status" value="1"/>
</dbReference>
<dbReference type="Gene3D" id="1.10.8.720">
    <property type="entry name" value="Region D6 of dynein motor"/>
    <property type="match status" value="1"/>
</dbReference>
<dbReference type="FunFam" id="3.40.50.300:FF:001080">
    <property type="entry name" value="Dynein, axonemal, heavy chain 5"/>
    <property type="match status" value="1"/>
</dbReference>